<feature type="compositionally biased region" description="Basic and acidic residues" evidence="6">
    <location>
        <begin position="90"/>
        <end position="107"/>
    </location>
</feature>
<accession>A0AAN6E511</accession>
<dbReference type="Proteomes" id="UP001203852">
    <property type="component" value="Unassembled WGS sequence"/>
</dbReference>
<evidence type="ECO:0000256" key="4">
    <source>
        <dbReference type="ARBA" id="ARBA00022839"/>
    </source>
</evidence>
<dbReference type="InterPro" id="IPR047021">
    <property type="entry name" value="REXO1/3/4-like"/>
</dbReference>
<dbReference type="GO" id="GO:0006364">
    <property type="term" value="P:rRNA processing"/>
    <property type="evidence" value="ECO:0007669"/>
    <property type="project" value="UniProtKB-KW"/>
</dbReference>
<dbReference type="Pfam" id="PF00929">
    <property type="entry name" value="RNase_T"/>
    <property type="match status" value="1"/>
</dbReference>
<evidence type="ECO:0000256" key="6">
    <source>
        <dbReference type="SAM" id="MobiDB-lite"/>
    </source>
</evidence>
<dbReference type="AlphaFoldDB" id="A0AAN6E511"/>
<comment type="function">
    <text evidence="5">Exoribonuclease involved in ribosome biosynthesis. Involved in the processing of ITS1, the internal transcribed spacer localized between the 18S and 5.8S rRNAs.</text>
</comment>
<dbReference type="CDD" id="cd06137">
    <property type="entry name" value="DEDDh_RNase"/>
    <property type="match status" value="1"/>
</dbReference>
<evidence type="ECO:0000259" key="7">
    <source>
        <dbReference type="SMART" id="SM00479"/>
    </source>
</evidence>
<keyword evidence="2" id="KW-0540">Nuclease</keyword>
<name>A0AAN6E511_9EURO</name>
<evidence type="ECO:0000256" key="3">
    <source>
        <dbReference type="ARBA" id="ARBA00022801"/>
    </source>
</evidence>
<dbReference type="PANTHER" id="PTHR12801">
    <property type="entry name" value="RNA EXONUCLEASE REXO1 / RECO3 FAMILY MEMBER-RELATED"/>
    <property type="match status" value="1"/>
</dbReference>
<dbReference type="GO" id="GO:0003676">
    <property type="term" value="F:nucleic acid binding"/>
    <property type="evidence" value="ECO:0007669"/>
    <property type="project" value="InterPro"/>
</dbReference>
<dbReference type="PANTHER" id="PTHR12801:SF45">
    <property type="entry name" value="RNA EXONUCLEASE 4"/>
    <property type="match status" value="1"/>
</dbReference>
<dbReference type="GO" id="GO:0005634">
    <property type="term" value="C:nucleus"/>
    <property type="evidence" value="ECO:0007669"/>
    <property type="project" value="TreeGrafter"/>
</dbReference>
<evidence type="ECO:0000313" key="8">
    <source>
        <dbReference type="EMBL" id="KAI1618194.1"/>
    </source>
</evidence>
<proteinExistence type="predicted"/>
<dbReference type="SUPFAM" id="SSF53098">
    <property type="entry name" value="Ribonuclease H-like"/>
    <property type="match status" value="1"/>
</dbReference>
<keyword evidence="4" id="KW-0269">Exonuclease</keyword>
<evidence type="ECO:0000313" key="9">
    <source>
        <dbReference type="Proteomes" id="UP001203852"/>
    </source>
</evidence>
<dbReference type="InterPro" id="IPR013520">
    <property type="entry name" value="Ribonucl_H"/>
</dbReference>
<keyword evidence="3" id="KW-0378">Hydrolase</keyword>
<keyword evidence="9" id="KW-1185">Reference proteome</keyword>
<evidence type="ECO:0000256" key="5">
    <source>
        <dbReference type="ARBA" id="ARBA00025599"/>
    </source>
</evidence>
<dbReference type="GO" id="GO:0004527">
    <property type="term" value="F:exonuclease activity"/>
    <property type="evidence" value="ECO:0007669"/>
    <property type="project" value="UniProtKB-KW"/>
</dbReference>
<keyword evidence="1" id="KW-0698">rRNA processing</keyword>
<protein>
    <submittedName>
        <fullName evidence="8">Ribonuclease H-like domain-containing protein</fullName>
    </submittedName>
</protein>
<reference evidence="8" key="1">
    <citation type="journal article" date="2022" name="bioRxiv">
        <title>Deciphering the potential niche of two novel black yeast fungi from a biological soil crust based on their genomes, phenotypes, and melanin regulation.</title>
        <authorList>
            <consortium name="DOE Joint Genome Institute"/>
            <person name="Carr E.C."/>
            <person name="Barton Q."/>
            <person name="Grambo S."/>
            <person name="Sullivan M."/>
            <person name="Renfro C.M."/>
            <person name="Kuo A."/>
            <person name="Pangilinan J."/>
            <person name="Lipzen A."/>
            <person name="Keymanesh K."/>
            <person name="Savage E."/>
            <person name="Barry K."/>
            <person name="Grigoriev I.V."/>
            <person name="Riekhof W.R."/>
            <person name="Harris S.S."/>
        </authorList>
    </citation>
    <scope>NUCLEOTIDE SEQUENCE</scope>
    <source>
        <strain evidence="8">JF 03-4F</strain>
    </source>
</reference>
<feature type="region of interest" description="Disordered" evidence="6">
    <location>
        <begin position="81"/>
        <end position="116"/>
    </location>
</feature>
<dbReference type="InterPro" id="IPR036397">
    <property type="entry name" value="RNaseH_sf"/>
</dbReference>
<dbReference type="GO" id="GO:0000027">
    <property type="term" value="P:ribosomal large subunit assembly"/>
    <property type="evidence" value="ECO:0007669"/>
    <property type="project" value="TreeGrafter"/>
</dbReference>
<dbReference type="Gene3D" id="3.30.420.10">
    <property type="entry name" value="Ribonuclease H-like superfamily/Ribonuclease H"/>
    <property type="match status" value="1"/>
</dbReference>
<dbReference type="SMART" id="SM00479">
    <property type="entry name" value="EXOIII"/>
    <property type="match status" value="1"/>
</dbReference>
<gene>
    <name evidence="8" type="ORF">EDD36DRAFT_24306</name>
</gene>
<sequence>MKMADTMEDSIAWSKVDETSVAIEKLRLLCHTRAELTKEGYVAEPLSVRQIEAKMRCLKCSARVKKRPGPKCFPAPVTENKIMNPGSGQKKTDNSNKRMNKGEHVDAAPKGPPPPRCVYHPGRVKDKRFLCCGKHVSQPGCIEYQEHILPLHPDNRLLEYWQYHPTPDFDAEDSVHRSPGRRPGGKQLWQDKRIVKARRRVSAIALDCEMGISTTGESELIRLTAVEFFNGDVLIDRLVYPNEPMQHWNTRYSGITGADMHDAKRRGACIFGRDMARELLWRHIRPETIIIVHGGQNDLSALRWLHSRVVDSLILESYMGVKTAGGRSLQNLCKLKLGIAVQQKGARVGHDSLEDAMACRELVIDWMRRIPED</sequence>
<dbReference type="EMBL" id="MU404350">
    <property type="protein sequence ID" value="KAI1618194.1"/>
    <property type="molecule type" value="Genomic_DNA"/>
</dbReference>
<dbReference type="InterPro" id="IPR012337">
    <property type="entry name" value="RNaseH-like_sf"/>
</dbReference>
<evidence type="ECO:0000256" key="1">
    <source>
        <dbReference type="ARBA" id="ARBA00022552"/>
    </source>
</evidence>
<organism evidence="8 9">
    <name type="scientific">Exophiala viscosa</name>
    <dbReference type="NCBI Taxonomy" id="2486360"/>
    <lineage>
        <taxon>Eukaryota</taxon>
        <taxon>Fungi</taxon>
        <taxon>Dikarya</taxon>
        <taxon>Ascomycota</taxon>
        <taxon>Pezizomycotina</taxon>
        <taxon>Eurotiomycetes</taxon>
        <taxon>Chaetothyriomycetidae</taxon>
        <taxon>Chaetothyriales</taxon>
        <taxon>Herpotrichiellaceae</taxon>
        <taxon>Exophiala</taxon>
    </lineage>
</organism>
<feature type="domain" description="Exonuclease" evidence="7">
    <location>
        <begin position="202"/>
        <end position="372"/>
    </location>
</feature>
<evidence type="ECO:0000256" key="2">
    <source>
        <dbReference type="ARBA" id="ARBA00022722"/>
    </source>
</evidence>
<comment type="caution">
    <text evidence="8">The sequence shown here is derived from an EMBL/GenBank/DDBJ whole genome shotgun (WGS) entry which is preliminary data.</text>
</comment>